<evidence type="ECO:0000256" key="1">
    <source>
        <dbReference type="ARBA" id="ARBA00001971"/>
    </source>
</evidence>
<keyword evidence="6" id="KW-0560">Oxidoreductase</keyword>
<feature type="transmembrane region" description="Helical" evidence="7">
    <location>
        <begin position="35"/>
        <end position="56"/>
    </location>
</feature>
<evidence type="ECO:0000256" key="8">
    <source>
        <dbReference type="SAM" id="SignalP"/>
    </source>
</evidence>
<evidence type="ECO:0000256" key="6">
    <source>
        <dbReference type="RuleBase" id="RU000461"/>
    </source>
</evidence>
<evidence type="ECO:0000256" key="7">
    <source>
        <dbReference type="SAM" id="Phobius"/>
    </source>
</evidence>
<keyword evidence="10" id="KW-1185">Reference proteome</keyword>
<evidence type="ECO:0000256" key="3">
    <source>
        <dbReference type="ARBA" id="ARBA00022723"/>
    </source>
</evidence>
<comment type="cofactor">
    <cofactor evidence="1 5">
        <name>heme</name>
        <dbReference type="ChEBI" id="CHEBI:30413"/>
    </cofactor>
</comment>
<evidence type="ECO:0000256" key="4">
    <source>
        <dbReference type="ARBA" id="ARBA00023004"/>
    </source>
</evidence>
<reference evidence="9 10" key="1">
    <citation type="submission" date="2021-01" db="EMBL/GenBank/DDBJ databases">
        <title>Cercospora kikuchii MAFF 305040 whole genome shotgun sequence.</title>
        <authorList>
            <person name="Kashiwa T."/>
            <person name="Suzuki T."/>
        </authorList>
    </citation>
    <scope>NUCLEOTIDE SEQUENCE [LARGE SCALE GENOMIC DNA]</scope>
    <source>
        <strain evidence="9 10">MAFF 305040</strain>
    </source>
</reference>
<dbReference type="PROSITE" id="PS00086">
    <property type="entry name" value="CYTOCHROME_P450"/>
    <property type="match status" value="1"/>
</dbReference>
<dbReference type="EMBL" id="BOLY01000008">
    <property type="protein sequence ID" value="GIZ48250.1"/>
    <property type="molecule type" value="Genomic_DNA"/>
</dbReference>
<dbReference type="Proteomes" id="UP000825890">
    <property type="component" value="Unassembled WGS sequence"/>
</dbReference>
<feature type="binding site" description="axial binding residue" evidence="5">
    <location>
        <position position="496"/>
    </location>
    <ligand>
        <name>heme</name>
        <dbReference type="ChEBI" id="CHEBI:30413"/>
    </ligand>
    <ligandPart>
        <name>Fe</name>
        <dbReference type="ChEBI" id="CHEBI:18248"/>
    </ligandPart>
</feature>
<evidence type="ECO:0000256" key="2">
    <source>
        <dbReference type="ARBA" id="ARBA00010617"/>
    </source>
</evidence>
<evidence type="ECO:0008006" key="11">
    <source>
        <dbReference type="Google" id="ProtNLM"/>
    </source>
</evidence>
<dbReference type="InterPro" id="IPR002401">
    <property type="entry name" value="Cyt_P450_E_grp-I"/>
</dbReference>
<proteinExistence type="inferred from homology"/>
<dbReference type="Gene3D" id="1.10.630.10">
    <property type="entry name" value="Cytochrome P450"/>
    <property type="match status" value="1"/>
</dbReference>
<feature type="chain" id="PRO_5040147713" description="Cytochrome P450" evidence="8">
    <location>
        <begin position="20"/>
        <end position="552"/>
    </location>
</feature>
<sequence>MASALPMPILLVFASVAESAALATLFPHFLPETSIYYLSTRLLGLQFIGLAIYKLFIYPFYVSPLRHIPGPKGGLPLLGHGMTLLERPAGRTYVKWMKEIPNDGLIQFGGYLHENTLLVVGPKALQEVLVTKAYEFEKPSKTRDALRPSLGDGLLFLEGDGHKFVRKNIMPLFGFRQIKALYPLFWEKSMKLRRSLEQQVAENPETGGATSIVDISQWAIMVTLDIIGLAAMGRDFRTLEHNDDPLVQVYEELLDPSLVRKLLFVAQIFGPGDLVRSLPIPAMRRNNMIGKSLRDTCYQLLHEKRQVIATESEDHKDILALCIRSNNFSDEQIVDQLLTFLAAGHETTATALSWASYLLARHPNIQAALREEIRTSIPSPIQTMSDTELSTALESAPLLNGVCNETLRLYPTIPLMSRTNPKPMTILEHQIPAGTRFAICPAAVNRSPEFWGDNAEHFSPERWIDTTENGVQRPNYSGGASSNYAFLTFNHGPRSCIGQGFARAELRCLLAALVGSFEMTMVNPGDEVEQEGIVSLKPKGGVHLRLKALGDW</sequence>
<dbReference type="Pfam" id="PF00067">
    <property type="entry name" value="p450"/>
    <property type="match status" value="1"/>
</dbReference>
<dbReference type="PRINTS" id="PR00385">
    <property type="entry name" value="P450"/>
</dbReference>
<dbReference type="RefSeq" id="XP_044662737.1">
    <property type="nucleotide sequence ID" value="XM_044806802.1"/>
</dbReference>
<dbReference type="FunFam" id="1.10.630.10:FF:000051">
    <property type="entry name" value="Cytochrome P450 monooxygenase (Fum15)"/>
    <property type="match status" value="1"/>
</dbReference>
<evidence type="ECO:0000313" key="9">
    <source>
        <dbReference type="EMBL" id="GIZ48250.1"/>
    </source>
</evidence>
<organism evidence="9 10">
    <name type="scientific">Cercospora kikuchii</name>
    <dbReference type="NCBI Taxonomy" id="84275"/>
    <lineage>
        <taxon>Eukaryota</taxon>
        <taxon>Fungi</taxon>
        <taxon>Dikarya</taxon>
        <taxon>Ascomycota</taxon>
        <taxon>Pezizomycotina</taxon>
        <taxon>Dothideomycetes</taxon>
        <taxon>Dothideomycetidae</taxon>
        <taxon>Mycosphaerellales</taxon>
        <taxon>Mycosphaerellaceae</taxon>
        <taxon>Cercospora</taxon>
    </lineage>
</organism>
<accession>A0A9P3CYC3</accession>
<keyword evidence="7" id="KW-0472">Membrane</keyword>
<comment type="caution">
    <text evidence="9">The sequence shown here is derived from an EMBL/GenBank/DDBJ whole genome shotgun (WGS) entry which is preliminary data.</text>
</comment>
<gene>
    <name evidence="9" type="ORF">CKM354_001131800</name>
</gene>
<dbReference type="PRINTS" id="PR00463">
    <property type="entry name" value="EP450I"/>
</dbReference>
<keyword evidence="8" id="KW-0732">Signal</keyword>
<dbReference type="GeneID" id="68296893"/>
<dbReference type="PANTHER" id="PTHR24305:SF166">
    <property type="entry name" value="CYTOCHROME P450 12A4, MITOCHONDRIAL-RELATED"/>
    <property type="match status" value="1"/>
</dbReference>
<keyword evidence="7" id="KW-0812">Transmembrane</keyword>
<evidence type="ECO:0000313" key="10">
    <source>
        <dbReference type="Proteomes" id="UP000825890"/>
    </source>
</evidence>
<keyword evidence="7" id="KW-1133">Transmembrane helix</keyword>
<keyword evidence="3 5" id="KW-0479">Metal-binding</keyword>
<dbReference type="GO" id="GO:0016705">
    <property type="term" value="F:oxidoreductase activity, acting on paired donors, with incorporation or reduction of molecular oxygen"/>
    <property type="evidence" value="ECO:0007669"/>
    <property type="project" value="InterPro"/>
</dbReference>
<dbReference type="InterPro" id="IPR036396">
    <property type="entry name" value="Cyt_P450_sf"/>
</dbReference>
<dbReference type="InterPro" id="IPR050121">
    <property type="entry name" value="Cytochrome_P450_monoxygenase"/>
</dbReference>
<dbReference type="GO" id="GO:0005506">
    <property type="term" value="F:iron ion binding"/>
    <property type="evidence" value="ECO:0007669"/>
    <property type="project" value="InterPro"/>
</dbReference>
<dbReference type="InterPro" id="IPR017972">
    <property type="entry name" value="Cyt_P450_CS"/>
</dbReference>
<dbReference type="PANTHER" id="PTHR24305">
    <property type="entry name" value="CYTOCHROME P450"/>
    <property type="match status" value="1"/>
</dbReference>
<keyword evidence="5 6" id="KW-0349">Heme</keyword>
<comment type="similarity">
    <text evidence="2 6">Belongs to the cytochrome P450 family.</text>
</comment>
<dbReference type="InterPro" id="IPR001128">
    <property type="entry name" value="Cyt_P450"/>
</dbReference>
<dbReference type="CDD" id="cd11069">
    <property type="entry name" value="CYP_FUM15-like"/>
    <property type="match status" value="1"/>
</dbReference>
<dbReference type="AlphaFoldDB" id="A0A9P3CYC3"/>
<name>A0A9P3CYC3_9PEZI</name>
<evidence type="ECO:0000256" key="5">
    <source>
        <dbReference type="PIRSR" id="PIRSR602401-1"/>
    </source>
</evidence>
<keyword evidence="6" id="KW-0503">Monooxygenase</keyword>
<protein>
    <recommendedName>
        <fullName evidence="11">Cytochrome P450</fullName>
    </recommendedName>
</protein>
<feature type="signal peptide" evidence="8">
    <location>
        <begin position="1"/>
        <end position="19"/>
    </location>
</feature>
<dbReference type="GO" id="GO:0020037">
    <property type="term" value="F:heme binding"/>
    <property type="evidence" value="ECO:0007669"/>
    <property type="project" value="InterPro"/>
</dbReference>
<dbReference type="GO" id="GO:0004497">
    <property type="term" value="F:monooxygenase activity"/>
    <property type="evidence" value="ECO:0007669"/>
    <property type="project" value="UniProtKB-KW"/>
</dbReference>
<dbReference type="SUPFAM" id="SSF48264">
    <property type="entry name" value="Cytochrome P450"/>
    <property type="match status" value="1"/>
</dbReference>
<keyword evidence="4 5" id="KW-0408">Iron</keyword>
<dbReference type="OrthoDB" id="1470350at2759"/>